<name>A0AA39UR29_9AGAR</name>
<proteinExistence type="predicted"/>
<protein>
    <submittedName>
        <fullName evidence="1">Uncharacterized protein</fullName>
    </submittedName>
</protein>
<organism evidence="1 2">
    <name type="scientific">Armillaria luteobubalina</name>
    <dbReference type="NCBI Taxonomy" id="153913"/>
    <lineage>
        <taxon>Eukaryota</taxon>
        <taxon>Fungi</taxon>
        <taxon>Dikarya</taxon>
        <taxon>Basidiomycota</taxon>
        <taxon>Agaricomycotina</taxon>
        <taxon>Agaricomycetes</taxon>
        <taxon>Agaricomycetidae</taxon>
        <taxon>Agaricales</taxon>
        <taxon>Marasmiineae</taxon>
        <taxon>Physalacriaceae</taxon>
        <taxon>Armillaria</taxon>
    </lineage>
</organism>
<evidence type="ECO:0000313" key="1">
    <source>
        <dbReference type="EMBL" id="KAK0499183.1"/>
    </source>
</evidence>
<dbReference type="Proteomes" id="UP001175228">
    <property type="component" value="Unassembled WGS sequence"/>
</dbReference>
<reference evidence="1" key="1">
    <citation type="submission" date="2023-06" db="EMBL/GenBank/DDBJ databases">
        <authorList>
            <consortium name="Lawrence Berkeley National Laboratory"/>
            <person name="Ahrendt S."/>
            <person name="Sahu N."/>
            <person name="Indic B."/>
            <person name="Wong-Bajracharya J."/>
            <person name="Merenyi Z."/>
            <person name="Ke H.-M."/>
            <person name="Monk M."/>
            <person name="Kocsube S."/>
            <person name="Drula E."/>
            <person name="Lipzen A."/>
            <person name="Balint B."/>
            <person name="Henrissat B."/>
            <person name="Andreopoulos B."/>
            <person name="Martin F.M."/>
            <person name="Harder C.B."/>
            <person name="Rigling D."/>
            <person name="Ford K.L."/>
            <person name="Foster G.D."/>
            <person name="Pangilinan J."/>
            <person name="Papanicolaou A."/>
            <person name="Barry K."/>
            <person name="LaButti K."/>
            <person name="Viragh M."/>
            <person name="Koriabine M."/>
            <person name="Yan M."/>
            <person name="Riley R."/>
            <person name="Champramary S."/>
            <person name="Plett K.L."/>
            <person name="Tsai I.J."/>
            <person name="Slot J."/>
            <person name="Sipos G."/>
            <person name="Plett J."/>
            <person name="Nagy L.G."/>
            <person name="Grigoriev I.V."/>
        </authorList>
    </citation>
    <scope>NUCLEOTIDE SEQUENCE</scope>
    <source>
        <strain evidence="1">HWK02</strain>
    </source>
</reference>
<accession>A0AA39UR29</accession>
<gene>
    <name evidence="1" type="ORF">EDD18DRAFT_1330362</name>
</gene>
<evidence type="ECO:0000313" key="2">
    <source>
        <dbReference type="Proteomes" id="UP001175228"/>
    </source>
</evidence>
<dbReference type="AlphaFoldDB" id="A0AA39UR29"/>
<sequence>MGFIDSKTFIKTQLAKVAPSQRGHAIHHYITCRRSESQLKHGDEKLGLIKAECRTAKPFCKAVCNCLGLDYEMHHRREIHKEHQDIAIGSRRQLETECELQCRYPGSIDTRGVDKRRQLYRVSVIGVSSRALIPSRRVVTRQKSTKISQLQCSPPQGSGFAVEEGGHDLTQTMIRDHGRRQVFNGSPALLKVICVRFGEYSNASSRGSMERVHSSLSFNSAWRYRRSLNDPLQKDNVRNVLDEEGPGRIIRNVIFCIHRKSQLEILGPFGITPQQPWGIHIDVSPSATNTRYEPGAFKQIHRVTAEEPEGKQALYWRLYACEKDMTKHIGRKATNRV</sequence>
<comment type="caution">
    <text evidence="1">The sequence shown here is derived from an EMBL/GenBank/DDBJ whole genome shotgun (WGS) entry which is preliminary data.</text>
</comment>
<dbReference type="EMBL" id="JAUEPU010000010">
    <property type="protein sequence ID" value="KAK0499183.1"/>
    <property type="molecule type" value="Genomic_DNA"/>
</dbReference>
<keyword evidence="2" id="KW-1185">Reference proteome</keyword>